<dbReference type="InterPro" id="IPR020459">
    <property type="entry name" value="AMP-binding"/>
</dbReference>
<evidence type="ECO:0000256" key="5">
    <source>
        <dbReference type="ARBA" id="ARBA00024484"/>
    </source>
</evidence>
<dbReference type="EMBL" id="RQYT01000045">
    <property type="protein sequence ID" value="RRD48313.1"/>
    <property type="molecule type" value="Genomic_DNA"/>
</dbReference>
<organism evidence="8 9">
    <name type="scientific">Arachnia propionica</name>
    <dbReference type="NCBI Taxonomy" id="1750"/>
    <lineage>
        <taxon>Bacteria</taxon>
        <taxon>Bacillati</taxon>
        <taxon>Actinomycetota</taxon>
        <taxon>Actinomycetes</taxon>
        <taxon>Propionibacteriales</taxon>
        <taxon>Propionibacteriaceae</taxon>
        <taxon>Arachnia</taxon>
    </lineage>
</organism>
<gene>
    <name evidence="8" type="ORF">EII35_13530</name>
</gene>
<dbReference type="InterPro" id="IPR000873">
    <property type="entry name" value="AMP-dep_synth/lig_dom"/>
</dbReference>
<comment type="catalytic activity">
    <reaction evidence="5">
        <text>a long-chain fatty acid + ATP + CoA = a long-chain fatty acyl-CoA + AMP + diphosphate</text>
        <dbReference type="Rhea" id="RHEA:15421"/>
        <dbReference type="ChEBI" id="CHEBI:30616"/>
        <dbReference type="ChEBI" id="CHEBI:33019"/>
        <dbReference type="ChEBI" id="CHEBI:57287"/>
        <dbReference type="ChEBI" id="CHEBI:57560"/>
        <dbReference type="ChEBI" id="CHEBI:83139"/>
        <dbReference type="ChEBI" id="CHEBI:456215"/>
        <dbReference type="EC" id="6.2.1.3"/>
    </reaction>
    <physiologicalReaction direction="left-to-right" evidence="5">
        <dbReference type="Rhea" id="RHEA:15422"/>
    </physiologicalReaction>
</comment>
<comment type="caution">
    <text evidence="8">The sequence shown here is derived from an EMBL/GenBank/DDBJ whole genome shotgun (WGS) entry which is preliminary data.</text>
</comment>
<dbReference type="SUPFAM" id="SSF56801">
    <property type="entry name" value="Acetyl-CoA synthetase-like"/>
    <property type="match status" value="1"/>
</dbReference>
<reference evidence="8 9" key="1">
    <citation type="submission" date="2018-11" db="EMBL/GenBank/DDBJ databases">
        <title>Genomes From Bacteria Associated with the Canine Oral Cavity: a Test Case for Automated Genome-Based Taxonomic Assignment.</title>
        <authorList>
            <person name="Coil D.A."/>
            <person name="Jospin G."/>
            <person name="Darling A.E."/>
            <person name="Wallis C."/>
            <person name="Davis I.J."/>
            <person name="Harris S."/>
            <person name="Eisen J.A."/>
            <person name="Holcombe L.J."/>
            <person name="O'Flynn C."/>
        </authorList>
    </citation>
    <scope>NUCLEOTIDE SEQUENCE [LARGE SCALE GENOMIC DNA]</scope>
    <source>
        <strain evidence="8 9">OH2822_COT-296</strain>
    </source>
</reference>
<dbReference type="Gene3D" id="3.30.300.30">
    <property type="match status" value="1"/>
</dbReference>
<evidence type="ECO:0000256" key="6">
    <source>
        <dbReference type="ARBA" id="ARBA00032875"/>
    </source>
</evidence>
<dbReference type="Proteomes" id="UP000280935">
    <property type="component" value="Unassembled WGS sequence"/>
</dbReference>
<dbReference type="InterPro" id="IPR045851">
    <property type="entry name" value="AMP-bd_C_sf"/>
</dbReference>
<dbReference type="Pfam" id="PF00501">
    <property type="entry name" value="AMP-binding"/>
    <property type="match status" value="1"/>
</dbReference>
<dbReference type="Pfam" id="PF23562">
    <property type="entry name" value="AMP-binding_C_3"/>
    <property type="match status" value="1"/>
</dbReference>
<dbReference type="GO" id="GO:0016020">
    <property type="term" value="C:membrane"/>
    <property type="evidence" value="ECO:0007669"/>
    <property type="project" value="TreeGrafter"/>
</dbReference>
<evidence type="ECO:0000256" key="2">
    <source>
        <dbReference type="ARBA" id="ARBA00022598"/>
    </source>
</evidence>
<feature type="domain" description="AMP-dependent synthetase/ligase" evidence="7">
    <location>
        <begin position="16"/>
        <end position="416"/>
    </location>
</feature>
<comment type="similarity">
    <text evidence="1">Belongs to the ATP-dependent AMP-binding enzyme family.</text>
</comment>
<dbReference type="GO" id="GO:0004467">
    <property type="term" value="F:long-chain fatty acid-CoA ligase activity"/>
    <property type="evidence" value="ECO:0007669"/>
    <property type="project" value="UniProtKB-EC"/>
</dbReference>
<protein>
    <recommendedName>
        <fullName evidence="6">Acyl-CoA synthetase</fullName>
    </recommendedName>
</protein>
<sequence length="594" mass="65724">MIDHLAVQLRHTIVEHRGRPATRIKTDKGWLVRSFEQFGRRIDEVAQGLLDRGIEPGDRIGLFANNCPEWSEVDFGATTVRAVPVPFYSTSTPEQIRHIAVDSGLRVMFVGGRSECERVLEVADDLPELELIVVMTPWEGMPEEVVPLDDFRATPDPEAIGRRLATAQADDLASIIYTSGTTGDPKGVMLRHGAFIAQKRAIDEMFDFDGDDHSLCFLPLSHALERAWTSIILLKGCMNTYVPDARTVAEAMVEAKPTLLVSVPKLYEKVFATAHAKVASSKAKRAIFTWALRVGAKNQHAYRKGRRPALWWRAQLGIADRLVLSSIRAAIGGPKAVLACGGAPIRKEVEEFFSAIGQPVYTGYGLTEASPLVTFNSPGGGFKIGTAGRVLDGGQLHIGEHGEVLFRGPNVMAGYWNDEEATRQAIDEDGWLHTGDAGYVDVDGFLVITDRIKDIIVTLGGKNVAPQPIEGMILADPLFEHAVLLGDNRPCVTLLVKPSLPQVEELGKLMQWPGEVADWVKSGELAEELRRRVADLTAKLPSQERPRATEVMDEDLTMDNGMLTPTLKVRRRQVEERFKELIDGMYEALERRRR</sequence>
<name>A0A3P1WVC4_9ACTN</name>
<dbReference type="PANTHER" id="PTHR43272:SF32">
    <property type="entry name" value="AMP-DEPENDENT SYNTHETASE_LIGASE DOMAIN-CONTAINING PROTEIN"/>
    <property type="match status" value="1"/>
</dbReference>
<dbReference type="PROSITE" id="PS00455">
    <property type="entry name" value="AMP_BINDING"/>
    <property type="match status" value="1"/>
</dbReference>
<dbReference type="CDD" id="cd05907">
    <property type="entry name" value="VL_LC_FACS_like"/>
    <property type="match status" value="1"/>
</dbReference>
<keyword evidence="4" id="KW-0443">Lipid metabolism</keyword>
<dbReference type="InterPro" id="IPR042099">
    <property type="entry name" value="ANL_N_sf"/>
</dbReference>
<keyword evidence="3" id="KW-0276">Fatty acid metabolism</keyword>
<evidence type="ECO:0000256" key="1">
    <source>
        <dbReference type="ARBA" id="ARBA00006432"/>
    </source>
</evidence>
<dbReference type="AlphaFoldDB" id="A0A3P1WVC4"/>
<proteinExistence type="inferred from homology"/>
<dbReference type="OrthoDB" id="9803968at2"/>
<dbReference type="PANTHER" id="PTHR43272">
    <property type="entry name" value="LONG-CHAIN-FATTY-ACID--COA LIGASE"/>
    <property type="match status" value="1"/>
</dbReference>
<dbReference type="InterPro" id="IPR020845">
    <property type="entry name" value="AMP-binding_CS"/>
</dbReference>
<evidence type="ECO:0000313" key="9">
    <source>
        <dbReference type="Proteomes" id="UP000280935"/>
    </source>
</evidence>
<evidence type="ECO:0000259" key="7">
    <source>
        <dbReference type="Pfam" id="PF00501"/>
    </source>
</evidence>
<dbReference type="RefSeq" id="WP_125228993.1">
    <property type="nucleotide sequence ID" value="NZ_RQYT01000045.1"/>
</dbReference>
<dbReference type="PRINTS" id="PR00154">
    <property type="entry name" value="AMPBINDING"/>
</dbReference>
<keyword evidence="2 8" id="KW-0436">Ligase</keyword>
<evidence type="ECO:0000256" key="4">
    <source>
        <dbReference type="ARBA" id="ARBA00023098"/>
    </source>
</evidence>
<evidence type="ECO:0000313" key="8">
    <source>
        <dbReference type="EMBL" id="RRD48313.1"/>
    </source>
</evidence>
<dbReference type="Gene3D" id="3.40.50.12780">
    <property type="entry name" value="N-terminal domain of ligase-like"/>
    <property type="match status" value="1"/>
</dbReference>
<evidence type="ECO:0000256" key="3">
    <source>
        <dbReference type="ARBA" id="ARBA00022832"/>
    </source>
</evidence>
<accession>A0A3P1WVC4</accession>